<sequence length="242" mass="27136">MENGLKEALAYAVGLAEPHTVDYAGGRFTDKQLSRIECDVRASAIHMKTLTGLVDYIKMMQADTLRYDQWIVQVKSPVEVSFYSKLNEDRKREALAVAEAELPSIRYNSFTEAEDFLIALRSMFVQTEATDLLLKFAGTVEIGSVQQYSDDGISQKATVKQGISGKEEAIVPSPIALAPFRTFMEIEQPESEFIFRMKSDDRSVFCALFEADGGAWKNAAMQSIKQYLEEQLKDIDFVTVIA</sequence>
<name>A0ABV1H6S6_9FIRM</name>
<evidence type="ECO:0000313" key="1">
    <source>
        <dbReference type="EMBL" id="MEQ2554857.1"/>
    </source>
</evidence>
<evidence type="ECO:0008006" key="3">
    <source>
        <dbReference type="Google" id="ProtNLM"/>
    </source>
</evidence>
<dbReference type="Proteomes" id="UP001546774">
    <property type="component" value="Unassembled WGS sequence"/>
</dbReference>
<protein>
    <recommendedName>
        <fullName evidence="3">DUF2303 family protein</fullName>
    </recommendedName>
</protein>
<evidence type="ECO:0000313" key="2">
    <source>
        <dbReference type="Proteomes" id="UP001546774"/>
    </source>
</evidence>
<organism evidence="1 2">
    <name type="scientific">Lachnospira intestinalis</name>
    <dbReference type="NCBI Taxonomy" id="3133158"/>
    <lineage>
        <taxon>Bacteria</taxon>
        <taxon>Bacillati</taxon>
        <taxon>Bacillota</taxon>
        <taxon>Clostridia</taxon>
        <taxon>Lachnospirales</taxon>
        <taxon>Lachnospiraceae</taxon>
        <taxon>Lachnospira</taxon>
    </lineage>
</organism>
<comment type="caution">
    <text evidence="1">The sequence shown here is derived from an EMBL/GenBank/DDBJ whole genome shotgun (WGS) entry which is preliminary data.</text>
</comment>
<dbReference type="EMBL" id="JBBMFS010000005">
    <property type="protein sequence ID" value="MEQ2554857.1"/>
    <property type="molecule type" value="Genomic_DNA"/>
</dbReference>
<keyword evidence="2" id="KW-1185">Reference proteome</keyword>
<proteinExistence type="predicted"/>
<gene>
    <name evidence="1" type="ORF">WMO37_07470</name>
</gene>
<reference evidence="1" key="1">
    <citation type="submission" date="2024-03" db="EMBL/GenBank/DDBJ databases">
        <title>Human intestinal bacterial collection.</title>
        <authorList>
            <person name="Pauvert C."/>
            <person name="Hitch T.C.A."/>
            <person name="Clavel T."/>
        </authorList>
    </citation>
    <scope>NUCLEOTIDE SEQUENCE [LARGE SCALE GENOMIC DNA]</scope>
    <source>
        <strain evidence="1">CLA-AA-H89B</strain>
    </source>
</reference>
<accession>A0ABV1H6S6</accession>